<evidence type="ECO:0000256" key="1">
    <source>
        <dbReference type="SAM" id="SignalP"/>
    </source>
</evidence>
<proteinExistence type="predicted"/>
<gene>
    <name evidence="2" type="ORF">M153_7700020125</name>
</gene>
<dbReference type="VEuPathDB" id="MicrosporidiaDB:M153_7700020125"/>
<keyword evidence="1" id="KW-0732">Signal</keyword>
<dbReference type="AlphaFoldDB" id="A0A0R0M7T1"/>
<comment type="caution">
    <text evidence="2">The sequence shown here is derived from an EMBL/GenBank/DDBJ whole genome shotgun (WGS) entry which is preliminary data.</text>
</comment>
<evidence type="ECO:0000313" key="3">
    <source>
        <dbReference type="Proteomes" id="UP000051530"/>
    </source>
</evidence>
<name>A0A0R0M7T1_9MICR</name>
<sequence length="572" mass="66728">MLNLFLSLNFILTGSVSEITRRKTKSLDLENRKVNRNNWTLDFWPGKKKSFKDKDLSDNVQTENSLQESKKSSFSFKSKPKLRHSYEFERKPAFEFNQSMKYKLIIEIQDEKTNRRYFMNPENLIKMMLNQEACKTSECEFMNIKPENEKMNVNRNKSADDLIYTLKNCQSQIIKLICRVNKFNLPDELEKDDSEIHNDEKNILEGNKEIGNEFSEETSQLKSEMDKLKSKNASSGFTDIVKSEEASPVSTDICKMPEEINIEQEESSSIILDKYLTTFERSDPKPEKITADASIETDPRDGNTGIFGKINIISTGCNKFDFAFSLLLDERARFKRNRITVEPELFFLLDNIGESQQKKLENGTIRFTEHPGCKFSVLTAMIQPFLDNLVFFRENKLNREIFSKILNIKDVESFIDGLLTIYLSEQLICDEIDRLSCSITYNHQPSSKQAYRIFEKLITLAQLKEDLLNSLKDEEIDIEKIVKESKKYIYEPNMGGKEIDINQYTQLNKEKAQSIKRVHSNMTKELKTFFETRKIREKKDDVKRQVLQEHIFWVYSVIFDLTAVSVIPSADI</sequence>
<feature type="signal peptide" evidence="1">
    <location>
        <begin position="1"/>
        <end position="17"/>
    </location>
</feature>
<reference evidence="2 3" key="1">
    <citation type="submission" date="2015-07" db="EMBL/GenBank/DDBJ databases">
        <title>The genome of Pseudoloma neurophilia, a relevant intracellular parasite of the zebrafish.</title>
        <authorList>
            <person name="Ndikumana S."/>
            <person name="Pelin A."/>
            <person name="Sanders J."/>
            <person name="Corradi N."/>
        </authorList>
    </citation>
    <scope>NUCLEOTIDE SEQUENCE [LARGE SCALE GENOMIC DNA]</scope>
    <source>
        <strain evidence="2 3">MK1</strain>
    </source>
</reference>
<dbReference type="Proteomes" id="UP000051530">
    <property type="component" value="Unassembled WGS sequence"/>
</dbReference>
<evidence type="ECO:0000313" key="2">
    <source>
        <dbReference type="EMBL" id="KRH94976.1"/>
    </source>
</evidence>
<accession>A0A0R0M7T1</accession>
<feature type="chain" id="PRO_5006399177" evidence="1">
    <location>
        <begin position="18"/>
        <end position="572"/>
    </location>
</feature>
<dbReference type="EMBL" id="LGUB01000013">
    <property type="protein sequence ID" value="KRH94976.1"/>
    <property type="molecule type" value="Genomic_DNA"/>
</dbReference>
<organism evidence="2 3">
    <name type="scientific">Pseudoloma neurophilia</name>
    <dbReference type="NCBI Taxonomy" id="146866"/>
    <lineage>
        <taxon>Eukaryota</taxon>
        <taxon>Fungi</taxon>
        <taxon>Fungi incertae sedis</taxon>
        <taxon>Microsporidia</taxon>
        <taxon>Pseudoloma</taxon>
    </lineage>
</organism>
<keyword evidence="3" id="KW-1185">Reference proteome</keyword>
<protein>
    <submittedName>
        <fullName evidence="2">Uncharacterized protein</fullName>
    </submittedName>
</protein>